<evidence type="ECO:0000313" key="1">
    <source>
        <dbReference type="EMBL" id="GFH06211.1"/>
    </source>
</evidence>
<keyword evidence="2" id="KW-1185">Reference proteome</keyword>
<dbReference type="Proteomes" id="UP000485058">
    <property type="component" value="Unassembled WGS sequence"/>
</dbReference>
<proteinExistence type="predicted"/>
<gene>
    <name evidence="1" type="ORF">HaLaN_00804</name>
</gene>
<sequence>MADGWIDLASLVANSSGSKSPWDELATQIGKEVYVDVAGWHLYLRDMTAAPGLKMHTALAQQLGPQSTKRVSEVEVGAVLKKVPVKLGAGKTQLSLYDVVPAMCLGDLTRILEDYGRR</sequence>
<evidence type="ECO:0000313" key="2">
    <source>
        <dbReference type="Proteomes" id="UP000485058"/>
    </source>
</evidence>
<name>A0A699YA54_HAELA</name>
<reference evidence="1 2" key="1">
    <citation type="submission" date="2020-02" db="EMBL/GenBank/DDBJ databases">
        <title>Draft genome sequence of Haematococcus lacustris strain NIES-144.</title>
        <authorList>
            <person name="Morimoto D."/>
            <person name="Nakagawa S."/>
            <person name="Yoshida T."/>
            <person name="Sawayama S."/>
        </authorList>
    </citation>
    <scope>NUCLEOTIDE SEQUENCE [LARGE SCALE GENOMIC DNA]</scope>
    <source>
        <strain evidence="1 2">NIES-144</strain>
    </source>
</reference>
<accession>A0A699YA54</accession>
<dbReference type="InterPro" id="IPR021518">
    <property type="entry name" value="DUF3181"/>
</dbReference>
<organism evidence="1 2">
    <name type="scientific">Haematococcus lacustris</name>
    <name type="common">Green alga</name>
    <name type="synonym">Haematococcus pluvialis</name>
    <dbReference type="NCBI Taxonomy" id="44745"/>
    <lineage>
        <taxon>Eukaryota</taxon>
        <taxon>Viridiplantae</taxon>
        <taxon>Chlorophyta</taxon>
        <taxon>core chlorophytes</taxon>
        <taxon>Chlorophyceae</taxon>
        <taxon>CS clade</taxon>
        <taxon>Chlamydomonadales</taxon>
        <taxon>Haematococcaceae</taxon>
        <taxon>Haematococcus</taxon>
    </lineage>
</organism>
<dbReference type="AlphaFoldDB" id="A0A699YA54"/>
<dbReference type="EMBL" id="BLLF01000027">
    <property type="protein sequence ID" value="GFH06211.1"/>
    <property type="molecule type" value="Genomic_DNA"/>
</dbReference>
<dbReference type="Pfam" id="PF11378">
    <property type="entry name" value="DUF3181"/>
    <property type="match status" value="1"/>
</dbReference>
<protein>
    <submittedName>
        <fullName evidence="1">Uncharacterized protein</fullName>
    </submittedName>
</protein>
<comment type="caution">
    <text evidence="1">The sequence shown here is derived from an EMBL/GenBank/DDBJ whole genome shotgun (WGS) entry which is preliminary data.</text>
</comment>